<reference evidence="2" key="1">
    <citation type="submission" date="2019-04" db="EMBL/GenBank/DDBJ databases">
        <title>Complete genome sequence of Sphingomonas sp. W1-2-3.</title>
        <authorList>
            <person name="Im W.T."/>
        </authorList>
    </citation>
    <scope>NUCLEOTIDE SEQUENCE [LARGE SCALE GENOMIC DNA]</scope>
    <source>
        <strain evidence="2">W1-2-3</strain>
    </source>
</reference>
<dbReference type="EMBL" id="CP039704">
    <property type="protein sequence ID" value="QCI79436.1"/>
    <property type="molecule type" value="Genomic_DNA"/>
</dbReference>
<protein>
    <recommendedName>
        <fullName evidence="3">MmcQ/YjbR family DNA-binding protein</fullName>
    </recommendedName>
</protein>
<keyword evidence="2" id="KW-1185">Reference proteome</keyword>
<evidence type="ECO:0000313" key="1">
    <source>
        <dbReference type="EMBL" id="QCI79436.1"/>
    </source>
</evidence>
<dbReference type="InterPro" id="IPR058532">
    <property type="entry name" value="YjbR/MT2646/Rv2570-like"/>
</dbReference>
<dbReference type="KEGG" id="hgn:E6W36_07390"/>
<evidence type="ECO:0008006" key="3">
    <source>
        <dbReference type="Google" id="ProtNLM"/>
    </source>
</evidence>
<organism evidence="1 2">
    <name type="scientific">Hankyongella ginsenosidimutans</name>
    <dbReference type="NCBI Taxonomy" id="1763828"/>
    <lineage>
        <taxon>Bacteria</taxon>
        <taxon>Pseudomonadati</taxon>
        <taxon>Pseudomonadota</taxon>
        <taxon>Alphaproteobacteria</taxon>
        <taxon>Sphingomonadales</taxon>
        <taxon>Sphingomonadaceae</taxon>
        <taxon>Hankyongella</taxon>
    </lineage>
</organism>
<dbReference type="AlphaFoldDB" id="A0A4D7CBE1"/>
<proteinExistence type="predicted"/>
<evidence type="ECO:0000313" key="2">
    <source>
        <dbReference type="Proteomes" id="UP000298714"/>
    </source>
</evidence>
<sequence>MSPQLSSWPLISCKYTAYTHGARRRIRNRTMSMHTGWEDLKRLALSLDLPGVTEATSWGQPCLKAHGKLWVWWSPHEDAPVFKVSREMRGVLVETAPETFYFTDHYRDYPLVLMRPDHIDATWARDNLLAVWRAQAPNAS</sequence>
<dbReference type="Proteomes" id="UP000298714">
    <property type="component" value="Chromosome"/>
</dbReference>
<dbReference type="Pfam" id="PF04237">
    <property type="entry name" value="YjbR"/>
    <property type="match status" value="1"/>
</dbReference>
<name>A0A4D7CBE1_9SPHN</name>
<accession>A0A4D7CBE1</accession>
<gene>
    <name evidence="1" type="ORF">E6W36_07390</name>
</gene>